<proteinExistence type="predicted"/>
<evidence type="ECO:0000313" key="2">
    <source>
        <dbReference type="EMBL" id="PSU50592.1"/>
    </source>
</evidence>
<comment type="caution">
    <text evidence="2">The sequence shown here is derived from an EMBL/GenBank/DDBJ whole genome shotgun (WGS) entry which is preliminary data.</text>
</comment>
<dbReference type="Gene3D" id="2.40.160.20">
    <property type="match status" value="1"/>
</dbReference>
<dbReference type="AlphaFoldDB" id="A0A2T3JNH9"/>
<dbReference type="OrthoDB" id="5816039at2"/>
<feature type="chain" id="PRO_5015678539" evidence="1">
    <location>
        <begin position="26"/>
        <end position="246"/>
    </location>
</feature>
<dbReference type="EMBL" id="PYMJ01000003">
    <property type="protein sequence ID" value="PSU50592.1"/>
    <property type="molecule type" value="Genomic_DNA"/>
</dbReference>
<accession>A0A2T3JNH9</accession>
<dbReference type="Proteomes" id="UP000240987">
    <property type="component" value="Unassembled WGS sequence"/>
</dbReference>
<evidence type="ECO:0000256" key="1">
    <source>
        <dbReference type="SAM" id="SignalP"/>
    </source>
</evidence>
<keyword evidence="3" id="KW-1185">Reference proteome</keyword>
<name>A0A2T3JNH9_9GAMM</name>
<protein>
    <submittedName>
        <fullName evidence="2">Uncharacterized protein</fullName>
    </submittedName>
</protein>
<gene>
    <name evidence="2" type="ORF">C9J12_04525</name>
</gene>
<organism evidence="2 3">
    <name type="scientific">Photobacterium frigidiphilum</name>
    <dbReference type="NCBI Taxonomy" id="264736"/>
    <lineage>
        <taxon>Bacteria</taxon>
        <taxon>Pseudomonadati</taxon>
        <taxon>Pseudomonadota</taxon>
        <taxon>Gammaproteobacteria</taxon>
        <taxon>Vibrionales</taxon>
        <taxon>Vibrionaceae</taxon>
        <taxon>Photobacterium</taxon>
    </lineage>
</organism>
<keyword evidence="1" id="KW-0732">Signal</keyword>
<dbReference type="SUPFAM" id="SSF56925">
    <property type="entry name" value="OMPA-like"/>
    <property type="match status" value="1"/>
</dbReference>
<dbReference type="RefSeq" id="WP_107241623.1">
    <property type="nucleotide sequence ID" value="NZ_PYMJ01000003.1"/>
</dbReference>
<reference evidence="2 3" key="1">
    <citation type="submission" date="2018-01" db="EMBL/GenBank/DDBJ databases">
        <title>Whole genome sequencing of Histamine producing bacteria.</title>
        <authorList>
            <person name="Butler K."/>
        </authorList>
    </citation>
    <scope>NUCLEOTIDE SEQUENCE [LARGE SCALE GENOMIC DNA]</scope>
    <source>
        <strain evidence="2 3">JCM 12947</strain>
    </source>
</reference>
<dbReference type="InterPro" id="IPR011250">
    <property type="entry name" value="OMP/PagP_B-barrel"/>
</dbReference>
<sequence>MKITTIASVITTALIPVMFSSTCMAYTSNDVESVNSGDVASTTEVQSDTTAKAATMPRFDDSPRYFVGINAGKSKLNGTDIATLGSDSQEASSPDASGFGGLSIGRYSANGGSRIYYSYEQHSADTQFSSALAYSTKTSLHLLNADRIFRADKSVNPFIGLHFGYGKTKSDSELSSGYKDSGLVFGLQAGVAWRASEQFTIELGLRHTVLPDNSKEWSATSGGNTYKFQSTQSTLSSAYLGANYRF</sequence>
<evidence type="ECO:0000313" key="3">
    <source>
        <dbReference type="Proteomes" id="UP000240987"/>
    </source>
</evidence>
<feature type="signal peptide" evidence="1">
    <location>
        <begin position="1"/>
        <end position="25"/>
    </location>
</feature>